<feature type="compositionally biased region" description="Acidic residues" evidence="2">
    <location>
        <begin position="37"/>
        <end position="47"/>
    </location>
</feature>
<comment type="similarity">
    <text evidence="1">Belongs to the NKAP family.</text>
</comment>
<feature type="compositionally biased region" description="Basic residues" evidence="2">
    <location>
        <begin position="95"/>
        <end position="110"/>
    </location>
</feature>
<feature type="region of interest" description="Disordered" evidence="2">
    <location>
        <begin position="1"/>
        <end position="135"/>
    </location>
</feature>
<dbReference type="GO" id="GO:0005634">
    <property type="term" value="C:nucleus"/>
    <property type="evidence" value="ECO:0007669"/>
    <property type="project" value="TreeGrafter"/>
</dbReference>
<dbReference type="InterPro" id="IPR009269">
    <property type="entry name" value="NKAP_C"/>
</dbReference>
<dbReference type="EMBL" id="LR862145">
    <property type="protein sequence ID" value="CAD1825925.1"/>
    <property type="molecule type" value="Genomic_DNA"/>
</dbReference>
<feature type="domain" description="NF-kappa-B-activating protein C-terminal" evidence="3">
    <location>
        <begin position="199"/>
        <end position="236"/>
    </location>
</feature>
<sequence length="236" mass="26560">MNRSAAHLIRNRKIRRGDEEGEVEEGGAGGRGGSESESLDDSLSDDEDNKRRKRRSRRSGSSRRKKSKRSSSSRKKRSRASSSTDESEESDSSPRPKKKKTSTRSKKSKQSKSESSSDSDAIPAKVDSKKPEIDPKALMFKELIEAQRKPVLENDPLVGPVPLPRAEGHISYVVHLGPEKVMPLLSMCSKGSEFQEEERKENQVYSAEDKQALAMFNYEEKSKREHKVMADLQRLV</sequence>
<evidence type="ECO:0000313" key="4">
    <source>
        <dbReference type="EMBL" id="CAD1825925.1"/>
    </source>
</evidence>
<organism evidence="4">
    <name type="scientific">Ananas comosus var. bracteatus</name>
    <name type="common">red pineapple</name>
    <dbReference type="NCBI Taxonomy" id="296719"/>
    <lineage>
        <taxon>Eukaryota</taxon>
        <taxon>Viridiplantae</taxon>
        <taxon>Streptophyta</taxon>
        <taxon>Embryophyta</taxon>
        <taxon>Tracheophyta</taxon>
        <taxon>Spermatophyta</taxon>
        <taxon>Magnoliopsida</taxon>
        <taxon>Liliopsida</taxon>
        <taxon>Poales</taxon>
        <taxon>Bromeliaceae</taxon>
        <taxon>Bromelioideae</taxon>
        <taxon>Ananas</taxon>
    </lineage>
</organism>
<dbReference type="PANTHER" id="PTHR13087">
    <property type="entry name" value="NF-KAPPA B ACTIVATING PROTEIN"/>
    <property type="match status" value="1"/>
</dbReference>
<evidence type="ECO:0000259" key="3">
    <source>
        <dbReference type="Pfam" id="PF06047"/>
    </source>
</evidence>
<dbReference type="InterPro" id="IPR040466">
    <property type="entry name" value="NKAP"/>
</dbReference>
<reference evidence="4" key="1">
    <citation type="submission" date="2020-07" db="EMBL/GenBank/DDBJ databases">
        <authorList>
            <person name="Lin J."/>
        </authorList>
    </citation>
    <scope>NUCLEOTIDE SEQUENCE</scope>
</reference>
<dbReference type="AlphaFoldDB" id="A0A6V7P512"/>
<accession>A0A6V7P512</accession>
<dbReference type="Pfam" id="PF06047">
    <property type="entry name" value="Nkap_C"/>
    <property type="match status" value="1"/>
</dbReference>
<dbReference type="GO" id="GO:0003682">
    <property type="term" value="F:chromatin binding"/>
    <property type="evidence" value="ECO:0007669"/>
    <property type="project" value="InterPro"/>
</dbReference>
<evidence type="ECO:0000256" key="1">
    <source>
        <dbReference type="ARBA" id="ARBA00009313"/>
    </source>
</evidence>
<name>A0A6V7P512_ANACO</name>
<protein>
    <recommendedName>
        <fullName evidence="3">NF-kappa-B-activating protein C-terminal domain-containing protein</fullName>
    </recommendedName>
</protein>
<evidence type="ECO:0000256" key="2">
    <source>
        <dbReference type="SAM" id="MobiDB-lite"/>
    </source>
</evidence>
<feature type="compositionally biased region" description="Basic and acidic residues" evidence="2">
    <location>
        <begin position="126"/>
        <end position="135"/>
    </location>
</feature>
<dbReference type="GO" id="GO:0010468">
    <property type="term" value="P:regulation of gene expression"/>
    <property type="evidence" value="ECO:0007669"/>
    <property type="project" value="TreeGrafter"/>
</dbReference>
<feature type="compositionally biased region" description="Basic residues" evidence="2">
    <location>
        <begin position="51"/>
        <end position="79"/>
    </location>
</feature>
<proteinExistence type="inferred from homology"/>
<gene>
    <name evidence="4" type="ORF">CB5_LOCUS9136</name>
</gene>
<dbReference type="PANTHER" id="PTHR13087:SF0">
    <property type="entry name" value="NFKB ACTIVATING PROTEIN LIKE"/>
    <property type="match status" value="1"/>
</dbReference>